<comment type="caution">
    <text evidence="1">The sequence shown here is derived from an EMBL/GenBank/DDBJ whole genome shotgun (WGS) entry which is preliminary data.</text>
</comment>
<keyword evidence="2" id="KW-1185">Reference proteome</keyword>
<dbReference type="EMBL" id="PDCK01000042">
    <property type="protein sequence ID" value="PRQ39881.1"/>
    <property type="molecule type" value="Genomic_DNA"/>
</dbReference>
<sequence length="55" mass="6621">MEDVEKPNLADFSPVLRKLDPQGIRRHLANYFQKTVVYFDHLINQRLDSRRRGHE</sequence>
<name>A0A2P6R0B7_ROSCH</name>
<reference evidence="1 2" key="1">
    <citation type="journal article" date="2018" name="Nat. Genet.">
        <title>The Rosa genome provides new insights in the design of modern roses.</title>
        <authorList>
            <person name="Bendahmane M."/>
        </authorList>
    </citation>
    <scope>NUCLEOTIDE SEQUENCE [LARGE SCALE GENOMIC DNA]</scope>
    <source>
        <strain evidence="2">cv. Old Blush</strain>
    </source>
</reference>
<keyword evidence="1" id="KW-0560">Oxidoreductase</keyword>
<proteinExistence type="predicted"/>
<gene>
    <name evidence="1" type="ORF">RchiOBHm_Chr4g0430051</name>
</gene>
<evidence type="ECO:0000313" key="2">
    <source>
        <dbReference type="Proteomes" id="UP000238479"/>
    </source>
</evidence>
<dbReference type="PANTHER" id="PTHR24299:SF59">
    <property type="entry name" value="CYTOCHROME P450 SUPERFAMILY PROTEIN"/>
    <property type="match status" value="1"/>
</dbReference>
<dbReference type="AlphaFoldDB" id="A0A2P6R0B7"/>
<dbReference type="PANTHER" id="PTHR24299">
    <property type="entry name" value="CYTOCHROME P450 FAMILY 1"/>
    <property type="match status" value="1"/>
</dbReference>
<accession>A0A2P6R0B7</accession>
<protein>
    <submittedName>
        <fullName evidence="1">Putative geraniol 8-hydroxylase</fullName>
        <ecNumber evidence="1">1.14.14.83</ecNumber>
    </submittedName>
</protein>
<dbReference type="Proteomes" id="UP000238479">
    <property type="component" value="Chromosome 4"/>
</dbReference>
<dbReference type="Gramene" id="PRQ39881">
    <property type="protein sequence ID" value="PRQ39881"/>
    <property type="gene ID" value="RchiOBHm_Chr4g0430051"/>
</dbReference>
<evidence type="ECO:0000313" key="1">
    <source>
        <dbReference type="EMBL" id="PRQ39881.1"/>
    </source>
</evidence>
<dbReference type="EC" id="1.14.14.83" evidence="1"/>
<organism evidence="1 2">
    <name type="scientific">Rosa chinensis</name>
    <name type="common">China rose</name>
    <dbReference type="NCBI Taxonomy" id="74649"/>
    <lineage>
        <taxon>Eukaryota</taxon>
        <taxon>Viridiplantae</taxon>
        <taxon>Streptophyta</taxon>
        <taxon>Embryophyta</taxon>
        <taxon>Tracheophyta</taxon>
        <taxon>Spermatophyta</taxon>
        <taxon>Magnoliopsida</taxon>
        <taxon>eudicotyledons</taxon>
        <taxon>Gunneridae</taxon>
        <taxon>Pentapetalae</taxon>
        <taxon>rosids</taxon>
        <taxon>fabids</taxon>
        <taxon>Rosales</taxon>
        <taxon>Rosaceae</taxon>
        <taxon>Rosoideae</taxon>
        <taxon>Rosoideae incertae sedis</taxon>
        <taxon>Rosa</taxon>
    </lineage>
</organism>
<dbReference type="GO" id="GO:0102811">
    <property type="term" value="F:geraniol 10-hydroxylase activity"/>
    <property type="evidence" value="ECO:0007669"/>
    <property type="project" value="UniProtKB-EC"/>
</dbReference>